<dbReference type="Proteomes" id="UP000184185">
    <property type="component" value="Unassembled WGS sequence"/>
</dbReference>
<protein>
    <submittedName>
        <fullName evidence="2">Uncharacterized protein</fullName>
    </submittedName>
</protein>
<keyword evidence="3" id="KW-1185">Reference proteome</keyword>
<dbReference type="OrthoDB" id="2085787at2"/>
<sequence length="152" mass="17472">MSTFNRYLLHFGMIGTAGFAIFVALVSVDGGILFSPSMLITTSLSIACFVLFMTLFFYVWAKPVSVTVRVEEKQEFVKAVKRIARIKWGRKTVVESDDSVSFRYGNKYKDWLVTPAELNFNEDKCVVSIPSNYEEDILRLKFNHKHIDKIEN</sequence>
<dbReference type="RefSeq" id="WP_072919546.1">
    <property type="nucleotide sequence ID" value="NZ_FQYQ01000038.1"/>
</dbReference>
<dbReference type="EMBL" id="FQYQ01000038">
    <property type="protein sequence ID" value="SHJ66851.1"/>
    <property type="molecule type" value="Genomic_DNA"/>
</dbReference>
<evidence type="ECO:0000313" key="3">
    <source>
        <dbReference type="Proteomes" id="UP000184185"/>
    </source>
</evidence>
<reference evidence="2 3" key="1">
    <citation type="submission" date="2016-11" db="EMBL/GenBank/DDBJ databases">
        <authorList>
            <person name="Jaros S."/>
            <person name="Januszkiewicz K."/>
            <person name="Wedrychowicz H."/>
        </authorList>
    </citation>
    <scope>NUCLEOTIDE SEQUENCE [LARGE SCALE GENOMIC DNA]</scope>
    <source>
        <strain evidence="2 3">DSM 14809</strain>
    </source>
</reference>
<feature type="transmembrane region" description="Helical" evidence="1">
    <location>
        <begin position="38"/>
        <end position="60"/>
    </location>
</feature>
<feature type="transmembrane region" description="Helical" evidence="1">
    <location>
        <begin position="7"/>
        <end position="26"/>
    </location>
</feature>
<keyword evidence="1" id="KW-0812">Transmembrane</keyword>
<keyword evidence="1" id="KW-0472">Membrane</keyword>
<dbReference type="AlphaFoldDB" id="A0A1M6L6K4"/>
<organism evidence="2 3">
    <name type="scientific">Pseudobutyrivibrio xylanivorans DSM 14809</name>
    <dbReference type="NCBI Taxonomy" id="1123012"/>
    <lineage>
        <taxon>Bacteria</taxon>
        <taxon>Bacillati</taxon>
        <taxon>Bacillota</taxon>
        <taxon>Clostridia</taxon>
        <taxon>Lachnospirales</taxon>
        <taxon>Lachnospiraceae</taxon>
        <taxon>Pseudobutyrivibrio</taxon>
    </lineage>
</organism>
<accession>A0A1M6L6K4</accession>
<keyword evidence="1" id="KW-1133">Transmembrane helix</keyword>
<evidence type="ECO:0000256" key="1">
    <source>
        <dbReference type="SAM" id="Phobius"/>
    </source>
</evidence>
<proteinExistence type="predicted"/>
<evidence type="ECO:0000313" key="2">
    <source>
        <dbReference type="EMBL" id="SHJ66851.1"/>
    </source>
</evidence>
<name>A0A1M6L6K4_PSEXY</name>
<gene>
    <name evidence="2" type="ORF">SAMN02745725_03035</name>
</gene>